<gene>
    <name evidence="1" type="ORF">CASFOL_021535</name>
</gene>
<sequence>MEIAKRMLLCTVVGQEGVKWIVIDCGVLGLSWGVWDEPLFSLHPNIILGADVLNMEEPYSSDDIDDACKSDDILNLISDGLSGYYFER</sequence>
<dbReference type="AlphaFoldDB" id="A0ABD3D0B4"/>
<organism evidence="1 2">
    <name type="scientific">Castilleja foliolosa</name>
    <dbReference type="NCBI Taxonomy" id="1961234"/>
    <lineage>
        <taxon>Eukaryota</taxon>
        <taxon>Viridiplantae</taxon>
        <taxon>Streptophyta</taxon>
        <taxon>Embryophyta</taxon>
        <taxon>Tracheophyta</taxon>
        <taxon>Spermatophyta</taxon>
        <taxon>Magnoliopsida</taxon>
        <taxon>eudicotyledons</taxon>
        <taxon>Gunneridae</taxon>
        <taxon>Pentapetalae</taxon>
        <taxon>asterids</taxon>
        <taxon>lamiids</taxon>
        <taxon>Lamiales</taxon>
        <taxon>Orobanchaceae</taxon>
        <taxon>Pedicularideae</taxon>
        <taxon>Castillejinae</taxon>
        <taxon>Castilleja</taxon>
    </lineage>
</organism>
<comment type="caution">
    <text evidence="1">The sequence shown here is derived from an EMBL/GenBank/DDBJ whole genome shotgun (WGS) entry which is preliminary data.</text>
</comment>
<dbReference type="EMBL" id="JAVIJP010000028">
    <property type="protein sequence ID" value="KAL3634481.1"/>
    <property type="molecule type" value="Genomic_DNA"/>
</dbReference>
<name>A0ABD3D0B4_9LAMI</name>
<evidence type="ECO:0000313" key="2">
    <source>
        <dbReference type="Proteomes" id="UP001632038"/>
    </source>
</evidence>
<dbReference type="Proteomes" id="UP001632038">
    <property type="component" value="Unassembled WGS sequence"/>
</dbReference>
<accession>A0ABD3D0B4</accession>
<keyword evidence="2" id="KW-1185">Reference proteome</keyword>
<evidence type="ECO:0000313" key="1">
    <source>
        <dbReference type="EMBL" id="KAL3634481.1"/>
    </source>
</evidence>
<protein>
    <submittedName>
        <fullName evidence="1">Uncharacterized protein</fullName>
    </submittedName>
</protein>
<reference evidence="2" key="1">
    <citation type="journal article" date="2024" name="IScience">
        <title>Strigolactones Initiate the Formation of Haustorium-like Structures in Castilleja.</title>
        <authorList>
            <person name="Buerger M."/>
            <person name="Peterson D."/>
            <person name="Chory J."/>
        </authorList>
    </citation>
    <scope>NUCLEOTIDE SEQUENCE [LARGE SCALE GENOMIC DNA]</scope>
</reference>
<proteinExistence type="predicted"/>